<keyword evidence="6" id="KW-0227">DNA damage</keyword>
<dbReference type="InterPro" id="IPR013839">
    <property type="entry name" value="DNAligase_adenylation"/>
</dbReference>
<keyword evidence="3" id="KW-0436">Ligase</keyword>
<dbReference type="EC" id="6.5.1.2" evidence="2"/>
<protein>
    <recommendedName>
        <fullName evidence="2">DNA ligase (NAD(+))</fullName>
        <ecNumber evidence="2">6.5.1.2</ecNumber>
    </recommendedName>
</protein>
<dbReference type="Proteomes" id="UP000480178">
    <property type="component" value="Chromosome"/>
</dbReference>
<keyword evidence="7" id="KW-0862">Zinc</keyword>
<evidence type="ECO:0000256" key="3">
    <source>
        <dbReference type="ARBA" id="ARBA00022598"/>
    </source>
</evidence>
<evidence type="ECO:0000256" key="9">
    <source>
        <dbReference type="ARBA" id="ARBA00023204"/>
    </source>
</evidence>
<keyword evidence="5" id="KW-0479">Metal-binding</keyword>
<dbReference type="Pfam" id="PF00533">
    <property type="entry name" value="BRCT"/>
    <property type="match status" value="1"/>
</dbReference>
<keyword evidence="8" id="KW-0520">NAD</keyword>
<dbReference type="PIRSF" id="PIRSF001604">
    <property type="entry name" value="LigA"/>
    <property type="match status" value="1"/>
</dbReference>
<keyword evidence="9" id="KW-0234">DNA repair</keyword>
<feature type="domain" description="BRCT" evidence="11">
    <location>
        <begin position="550"/>
        <end position="620"/>
    </location>
</feature>
<dbReference type="Gene3D" id="1.10.287.610">
    <property type="entry name" value="Helix hairpin bin"/>
    <property type="match status" value="1"/>
</dbReference>
<dbReference type="InterPro" id="IPR012340">
    <property type="entry name" value="NA-bd_OB-fold"/>
</dbReference>
<dbReference type="InterPro" id="IPR001357">
    <property type="entry name" value="BRCT_dom"/>
</dbReference>
<dbReference type="GO" id="GO:0046872">
    <property type="term" value="F:metal ion binding"/>
    <property type="evidence" value="ECO:0007669"/>
    <property type="project" value="UniProtKB-KW"/>
</dbReference>
<dbReference type="RefSeq" id="WP_162443276.1">
    <property type="nucleotide sequence ID" value="NZ_CP048222.1"/>
</dbReference>
<evidence type="ECO:0000256" key="6">
    <source>
        <dbReference type="ARBA" id="ARBA00022763"/>
    </source>
</evidence>
<evidence type="ECO:0000256" key="4">
    <source>
        <dbReference type="ARBA" id="ARBA00022705"/>
    </source>
</evidence>
<sequence>MNRIEELRNLLTTYNEAYRKGNALISDAAYDTLVDELETLSPNDPFLNKVGISISDEDPRKQKLPIVMASMNKVKTVDDIFKWMRLKHISEDTIMVLTPKLDGMSFCVEENTCSAWTRGDGKFGQRSDEHYKLIMKGNNRCGTEENPFRDMITFGEVLMQREVFATKWAEQFENPRNTVAGALNNKVPVAILNDMDYIRYGLVSKGSNITFRSKSEQLAYLNKHGQHPISYVTVKGGELTEGYLKDLFASWNKEYELDGVIIEVDSLQEQQGIGRETSTNNPAYARAYKGNFEEVKQTIVKSILWNVSKQGLLKPIVQVEPIRLDGVTVSQVTANNAKFVEDMKLGEGALLQVKRSGMVIPLIVSVDKPAQKIEIPTCCPSCKTEDLAWNENKVELMCLNIDCPGQALQRMVAFFTILEIDNVSEGVCAQFYQAGYNTIHKVLDMTKSEMEALDRFGKRKAEIVYNSIHSKLKAVPLSKLQHATGFFKGLGSKKLVLLEHFDKKPSLEEITAITGFSQLSATAYLEAYDKFFNFIVGLPLTIEKTEKKQATSNELAGASFCFTGVRRKDLEEQIVSKGGTIASGVSQNLSYLVMKEKGSGSSKETKALSLGVKLLTVEELEAMLIALHQE</sequence>
<evidence type="ECO:0000313" key="13">
    <source>
        <dbReference type="Proteomes" id="UP000480178"/>
    </source>
</evidence>
<dbReference type="KEGG" id="rhoz:GXP67_11590"/>
<gene>
    <name evidence="12" type="ORF">GXP67_11590</name>
</gene>
<dbReference type="EMBL" id="CP048222">
    <property type="protein sequence ID" value="QHT67235.1"/>
    <property type="molecule type" value="Genomic_DNA"/>
</dbReference>
<dbReference type="InterPro" id="IPR013840">
    <property type="entry name" value="DNAligase_N"/>
</dbReference>
<reference evidence="12 13" key="1">
    <citation type="submission" date="2020-01" db="EMBL/GenBank/DDBJ databases">
        <authorList>
            <person name="Kim M.K."/>
        </authorList>
    </citation>
    <scope>NUCLEOTIDE SEQUENCE [LARGE SCALE GENOMIC DNA]</scope>
    <source>
        <strain evidence="12 13">172606-1</strain>
    </source>
</reference>
<dbReference type="SUPFAM" id="SSF47781">
    <property type="entry name" value="RuvA domain 2-like"/>
    <property type="match status" value="1"/>
</dbReference>
<dbReference type="InterPro" id="IPR001679">
    <property type="entry name" value="DNA_ligase"/>
</dbReference>
<dbReference type="GO" id="GO:0003911">
    <property type="term" value="F:DNA ligase (NAD+) activity"/>
    <property type="evidence" value="ECO:0007669"/>
    <property type="project" value="UniProtKB-EC"/>
</dbReference>
<accession>A0A6C0GH69</accession>
<evidence type="ECO:0000256" key="10">
    <source>
        <dbReference type="ARBA" id="ARBA00034005"/>
    </source>
</evidence>
<evidence type="ECO:0000256" key="8">
    <source>
        <dbReference type="ARBA" id="ARBA00023027"/>
    </source>
</evidence>
<keyword evidence="4" id="KW-0235">DNA replication</keyword>
<organism evidence="12 13">
    <name type="scientific">Rhodocytophaga rosea</name>
    <dbReference type="NCBI Taxonomy" id="2704465"/>
    <lineage>
        <taxon>Bacteria</taxon>
        <taxon>Pseudomonadati</taxon>
        <taxon>Bacteroidota</taxon>
        <taxon>Cytophagia</taxon>
        <taxon>Cytophagales</taxon>
        <taxon>Rhodocytophagaceae</taxon>
        <taxon>Rhodocytophaga</taxon>
    </lineage>
</organism>
<evidence type="ECO:0000256" key="2">
    <source>
        <dbReference type="ARBA" id="ARBA00012722"/>
    </source>
</evidence>
<evidence type="ECO:0000256" key="5">
    <source>
        <dbReference type="ARBA" id="ARBA00022723"/>
    </source>
</evidence>
<dbReference type="Gene3D" id="3.30.470.30">
    <property type="entry name" value="DNA ligase/mRNA capping enzyme"/>
    <property type="match status" value="1"/>
</dbReference>
<dbReference type="PROSITE" id="PS50172">
    <property type="entry name" value="BRCT"/>
    <property type="match status" value="1"/>
</dbReference>
<evidence type="ECO:0000313" key="12">
    <source>
        <dbReference type="EMBL" id="QHT67235.1"/>
    </source>
</evidence>
<comment type="function">
    <text evidence="1">DNA ligase that catalyzes the formation of phosphodiester linkages between 5'-phosphoryl and 3'-hydroxyl groups in double-stranded DNA using NAD as a coenzyme and as the energy source for the reaction. It is essential for DNA replication and repair of damaged DNA.</text>
</comment>
<proteinExistence type="predicted"/>
<comment type="catalytic activity">
    <reaction evidence="10">
        <text>NAD(+) + (deoxyribonucleotide)n-3'-hydroxyl + 5'-phospho-(deoxyribonucleotide)m = (deoxyribonucleotide)n+m + AMP + beta-nicotinamide D-nucleotide.</text>
        <dbReference type="EC" id="6.5.1.2"/>
    </reaction>
</comment>
<dbReference type="Gene3D" id="2.40.50.140">
    <property type="entry name" value="Nucleic acid-binding proteins"/>
    <property type="match status" value="1"/>
</dbReference>
<dbReference type="Pfam" id="PF03120">
    <property type="entry name" value="OB_DNA_ligase"/>
    <property type="match status" value="1"/>
</dbReference>
<name>A0A6C0GH69_9BACT</name>
<evidence type="ECO:0000256" key="7">
    <source>
        <dbReference type="ARBA" id="ARBA00022833"/>
    </source>
</evidence>
<dbReference type="InterPro" id="IPR004150">
    <property type="entry name" value="NAD_DNA_ligase_OB"/>
</dbReference>
<dbReference type="SMART" id="SM00532">
    <property type="entry name" value="LIGANc"/>
    <property type="match status" value="1"/>
</dbReference>
<dbReference type="CDD" id="cd17748">
    <property type="entry name" value="BRCT_DNA_ligase_like"/>
    <property type="match status" value="1"/>
</dbReference>
<dbReference type="SUPFAM" id="SSF50249">
    <property type="entry name" value="Nucleic acid-binding proteins"/>
    <property type="match status" value="1"/>
</dbReference>
<dbReference type="Pfam" id="PF01653">
    <property type="entry name" value="DNA_ligase_aden"/>
    <property type="match status" value="1"/>
</dbReference>
<dbReference type="GO" id="GO:0006281">
    <property type="term" value="P:DNA repair"/>
    <property type="evidence" value="ECO:0007669"/>
    <property type="project" value="UniProtKB-KW"/>
</dbReference>
<dbReference type="Gene3D" id="3.40.50.10190">
    <property type="entry name" value="BRCT domain"/>
    <property type="match status" value="1"/>
</dbReference>
<dbReference type="InterPro" id="IPR036420">
    <property type="entry name" value="BRCT_dom_sf"/>
</dbReference>
<dbReference type="SUPFAM" id="SSF52113">
    <property type="entry name" value="BRCT domain"/>
    <property type="match status" value="1"/>
</dbReference>
<dbReference type="InterPro" id="IPR010994">
    <property type="entry name" value="RuvA_2-like"/>
</dbReference>
<dbReference type="SUPFAM" id="SSF56091">
    <property type="entry name" value="DNA ligase/mRNA capping enzyme, catalytic domain"/>
    <property type="match status" value="1"/>
</dbReference>
<evidence type="ECO:0000259" key="11">
    <source>
        <dbReference type="PROSITE" id="PS50172"/>
    </source>
</evidence>
<keyword evidence="13" id="KW-1185">Reference proteome</keyword>
<dbReference type="AlphaFoldDB" id="A0A6C0GH69"/>
<dbReference type="GO" id="GO:0006260">
    <property type="term" value="P:DNA replication"/>
    <property type="evidence" value="ECO:0007669"/>
    <property type="project" value="UniProtKB-KW"/>
</dbReference>
<evidence type="ECO:0000256" key="1">
    <source>
        <dbReference type="ARBA" id="ARBA00004067"/>
    </source>
</evidence>